<reference evidence="2" key="1">
    <citation type="journal article" date="2012" name="PLoS ONE">
        <title>Gene sets for utilization of primary and secondary nutrition supplies in the distal gut of endangered iberian lynx.</title>
        <authorList>
            <person name="Alcaide M."/>
            <person name="Messina E."/>
            <person name="Richter M."/>
            <person name="Bargiela R."/>
            <person name="Peplies J."/>
            <person name="Huws S.A."/>
            <person name="Newbold C.J."/>
            <person name="Golyshin P.N."/>
            <person name="Simon M.A."/>
            <person name="Lopez G."/>
            <person name="Yakimov M.M."/>
            <person name="Ferrer M."/>
        </authorList>
    </citation>
    <scope>NUCLEOTIDE SEQUENCE</scope>
</reference>
<comment type="caution">
    <text evidence="2">The sequence shown here is derived from an EMBL/GenBank/DDBJ whole genome shotgun (WGS) entry which is preliminary data.</text>
</comment>
<keyword evidence="1" id="KW-0812">Transmembrane</keyword>
<gene>
    <name evidence="2" type="ORF">EVA_11079</name>
</gene>
<name>J9G0Q6_9ZZZZ</name>
<organism evidence="2">
    <name type="scientific">gut metagenome</name>
    <dbReference type="NCBI Taxonomy" id="749906"/>
    <lineage>
        <taxon>unclassified sequences</taxon>
        <taxon>metagenomes</taxon>
        <taxon>organismal metagenomes</taxon>
    </lineage>
</organism>
<dbReference type="AlphaFoldDB" id="J9G0Q6"/>
<protein>
    <submittedName>
        <fullName evidence="2">Uncharacterized protein</fullName>
    </submittedName>
</protein>
<sequence>MAAHPPFSSKSVMRNSLTQTSPLLISFDLLRTPIIITFTSAKLGFPMILIVFSSLFLSLLE</sequence>
<evidence type="ECO:0000256" key="1">
    <source>
        <dbReference type="SAM" id="Phobius"/>
    </source>
</evidence>
<proteinExistence type="predicted"/>
<evidence type="ECO:0000313" key="2">
    <source>
        <dbReference type="EMBL" id="EJX00817.1"/>
    </source>
</evidence>
<keyword evidence="1" id="KW-0472">Membrane</keyword>
<accession>J9G0Q6</accession>
<keyword evidence="1" id="KW-1133">Transmembrane helix</keyword>
<feature type="transmembrane region" description="Helical" evidence="1">
    <location>
        <begin position="34"/>
        <end position="60"/>
    </location>
</feature>
<dbReference type="EMBL" id="AMCI01003210">
    <property type="protein sequence ID" value="EJX00817.1"/>
    <property type="molecule type" value="Genomic_DNA"/>
</dbReference>